<dbReference type="Proteomes" id="UP001168821">
    <property type="component" value="Unassembled WGS sequence"/>
</dbReference>
<keyword evidence="2" id="KW-1185">Reference proteome</keyword>
<dbReference type="AlphaFoldDB" id="A0AA38HL86"/>
<accession>A0AA38HL86</accession>
<sequence>MVHFNNKWESKLHHISVGGLHHFPLFVKDIVAESNGGKATLIANVLAIQNLLATHYTANDDAFSQLSLPFPDNYEPLNLINVDEVQAIVEALPKRKAPDPDGITNKMQKKMP</sequence>
<gene>
    <name evidence="1" type="ORF">Zmor_022067</name>
</gene>
<protein>
    <submittedName>
        <fullName evidence="1">Uncharacterized protein</fullName>
    </submittedName>
</protein>
<name>A0AA38HL86_9CUCU</name>
<evidence type="ECO:0000313" key="1">
    <source>
        <dbReference type="EMBL" id="KAJ3632131.1"/>
    </source>
</evidence>
<proteinExistence type="predicted"/>
<evidence type="ECO:0000313" key="2">
    <source>
        <dbReference type="Proteomes" id="UP001168821"/>
    </source>
</evidence>
<comment type="caution">
    <text evidence="1">The sequence shown here is derived from an EMBL/GenBank/DDBJ whole genome shotgun (WGS) entry which is preliminary data.</text>
</comment>
<organism evidence="1 2">
    <name type="scientific">Zophobas morio</name>
    <dbReference type="NCBI Taxonomy" id="2755281"/>
    <lineage>
        <taxon>Eukaryota</taxon>
        <taxon>Metazoa</taxon>
        <taxon>Ecdysozoa</taxon>
        <taxon>Arthropoda</taxon>
        <taxon>Hexapoda</taxon>
        <taxon>Insecta</taxon>
        <taxon>Pterygota</taxon>
        <taxon>Neoptera</taxon>
        <taxon>Endopterygota</taxon>
        <taxon>Coleoptera</taxon>
        <taxon>Polyphaga</taxon>
        <taxon>Cucujiformia</taxon>
        <taxon>Tenebrionidae</taxon>
        <taxon>Zophobas</taxon>
    </lineage>
</organism>
<reference evidence="1" key="1">
    <citation type="journal article" date="2023" name="G3 (Bethesda)">
        <title>Whole genome assemblies of Zophobas morio and Tenebrio molitor.</title>
        <authorList>
            <person name="Kaur S."/>
            <person name="Stinson S.A."/>
            <person name="diCenzo G.C."/>
        </authorList>
    </citation>
    <scope>NUCLEOTIDE SEQUENCE</scope>
    <source>
        <strain evidence="1">QUZm001</strain>
    </source>
</reference>
<dbReference type="EMBL" id="JALNTZ010000605">
    <property type="protein sequence ID" value="KAJ3632131.1"/>
    <property type="molecule type" value="Genomic_DNA"/>
</dbReference>